<comment type="caution">
    <text evidence="1">The sequence shown here is derived from an EMBL/GenBank/DDBJ whole genome shotgun (WGS) entry which is preliminary data.</text>
</comment>
<name>A0A9P1L128_PARSO</name>
<evidence type="ECO:0000313" key="1">
    <source>
        <dbReference type="EMBL" id="CEN31360.1"/>
    </source>
</evidence>
<sequence>MNKKIKIIILSLILLSTYSYRVYSINKNAPDLRNYTEEKIGQEFEAFGGKIVVNNIEVIDNNDLNKINNLSENNKKYLDENNQKYIKIVYKIKNIDNKDNLDIKLNTNGYIFDDGLPSPEKIGEDEYEYIIPVPNYRTIKEKDIKIFFDNIKSNELEHHYIKGE</sequence>
<dbReference type="EMBL" id="CDNY01000001">
    <property type="protein sequence ID" value="CEN31360.1"/>
    <property type="molecule type" value="Genomic_DNA"/>
</dbReference>
<accession>A0A9P1L128</accession>
<organism evidence="1 2">
    <name type="scientific">Paraclostridium sordellii</name>
    <name type="common">Clostridium sordellii</name>
    <dbReference type="NCBI Taxonomy" id="1505"/>
    <lineage>
        <taxon>Bacteria</taxon>
        <taxon>Bacillati</taxon>
        <taxon>Bacillota</taxon>
        <taxon>Clostridia</taxon>
        <taxon>Peptostreptococcales</taxon>
        <taxon>Peptostreptococcaceae</taxon>
        <taxon>Paraclostridium</taxon>
    </lineage>
</organism>
<dbReference type="AlphaFoldDB" id="A0A9P1L128"/>
<proteinExistence type="predicted"/>
<dbReference type="RefSeq" id="WP_057556999.1">
    <property type="nucleotide sequence ID" value="NZ_CDNY01000001.1"/>
</dbReference>
<reference evidence="2" key="1">
    <citation type="submission" date="2015-01" db="EMBL/GenBank/DDBJ databases">
        <authorList>
            <person name="Aslett A.Martin."/>
            <person name="De Silva Nishadi"/>
        </authorList>
    </citation>
    <scope>NUCLEOTIDE SEQUENCE [LARGE SCALE GENOMIC DNA]</scope>
    <source>
        <strain evidence="2">UMC4404</strain>
    </source>
</reference>
<dbReference type="Proteomes" id="UP000049685">
    <property type="component" value="Unassembled WGS sequence"/>
</dbReference>
<protein>
    <submittedName>
        <fullName evidence="1">Uncharacterized protein</fullName>
    </submittedName>
</protein>
<evidence type="ECO:0000313" key="2">
    <source>
        <dbReference type="Proteomes" id="UP000049685"/>
    </source>
</evidence>
<gene>
    <name evidence="1" type="ORF">UMC4404_31921</name>
</gene>